<dbReference type="EMBL" id="JAGSOJ010000001">
    <property type="protein sequence ID" value="MCM1988225.1"/>
    <property type="molecule type" value="Genomic_DNA"/>
</dbReference>
<dbReference type="PANTHER" id="PTHR43722">
    <property type="entry name" value="PROLINE IMINOPEPTIDASE"/>
    <property type="match status" value="1"/>
</dbReference>
<keyword evidence="5" id="KW-0031">Aminopeptidase</keyword>
<organism evidence="12 13">
    <name type="scientific">Oceanirhabdus seepicola</name>
    <dbReference type="NCBI Taxonomy" id="2828781"/>
    <lineage>
        <taxon>Bacteria</taxon>
        <taxon>Bacillati</taxon>
        <taxon>Bacillota</taxon>
        <taxon>Clostridia</taxon>
        <taxon>Eubacteriales</taxon>
        <taxon>Clostridiaceae</taxon>
        <taxon>Oceanirhabdus</taxon>
    </lineage>
</organism>
<dbReference type="SUPFAM" id="SSF53474">
    <property type="entry name" value="alpha/beta-Hydrolases"/>
    <property type="match status" value="1"/>
</dbReference>
<evidence type="ECO:0000256" key="3">
    <source>
        <dbReference type="ARBA" id="ARBA00010088"/>
    </source>
</evidence>
<keyword evidence="10" id="KW-1133">Transmembrane helix</keyword>
<comment type="catalytic activity">
    <reaction evidence="1">
        <text>Release of N-terminal proline from a peptide.</text>
        <dbReference type="EC" id="3.4.11.5"/>
    </reaction>
</comment>
<protein>
    <recommendedName>
        <fullName evidence="4">prolyl aminopeptidase</fullName>
        <ecNumber evidence="4">3.4.11.5</ecNumber>
    </recommendedName>
    <alternativeName>
        <fullName evidence="9">Prolyl aminopeptidase</fullName>
    </alternativeName>
</protein>
<keyword evidence="7" id="KW-0645">Protease</keyword>
<evidence type="ECO:0000256" key="4">
    <source>
        <dbReference type="ARBA" id="ARBA00012568"/>
    </source>
</evidence>
<dbReference type="RefSeq" id="WP_250857082.1">
    <property type="nucleotide sequence ID" value="NZ_JAGSOJ010000001.1"/>
</dbReference>
<proteinExistence type="inferred from homology"/>
<comment type="subcellular location">
    <subcellularLocation>
        <location evidence="2">Cytoplasm</location>
    </subcellularLocation>
</comment>
<keyword evidence="10" id="KW-0472">Membrane</keyword>
<dbReference type="InterPro" id="IPR005944">
    <property type="entry name" value="Pro_iminopeptidase"/>
</dbReference>
<evidence type="ECO:0000256" key="8">
    <source>
        <dbReference type="ARBA" id="ARBA00022801"/>
    </source>
</evidence>
<accession>A0A9J6NWC5</accession>
<dbReference type="Proteomes" id="UP001056429">
    <property type="component" value="Unassembled WGS sequence"/>
</dbReference>
<comment type="similarity">
    <text evidence="3">Belongs to the peptidase S33 family.</text>
</comment>
<evidence type="ECO:0000256" key="2">
    <source>
        <dbReference type="ARBA" id="ARBA00004496"/>
    </source>
</evidence>
<dbReference type="InterPro" id="IPR002410">
    <property type="entry name" value="Peptidase_S33"/>
</dbReference>
<dbReference type="Pfam" id="PF00561">
    <property type="entry name" value="Abhydrolase_1"/>
    <property type="match status" value="1"/>
</dbReference>
<evidence type="ECO:0000256" key="5">
    <source>
        <dbReference type="ARBA" id="ARBA00022438"/>
    </source>
</evidence>
<gene>
    <name evidence="12" type="ORF">KDK92_00620</name>
</gene>
<evidence type="ECO:0000256" key="1">
    <source>
        <dbReference type="ARBA" id="ARBA00001585"/>
    </source>
</evidence>
<name>A0A9J6NWC5_9CLOT</name>
<evidence type="ECO:0000313" key="13">
    <source>
        <dbReference type="Proteomes" id="UP001056429"/>
    </source>
</evidence>
<dbReference type="PANTHER" id="PTHR43722:SF1">
    <property type="entry name" value="PROLINE IMINOPEPTIDASE"/>
    <property type="match status" value="1"/>
</dbReference>
<comment type="caution">
    <text evidence="12">The sequence shown here is derived from an EMBL/GenBank/DDBJ whole genome shotgun (WGS) entry which is preliminary data.</text>
</comment>
<sequence length="352" mass="40255">MKRQLLKIVVLIMLIGVPLILFLPSRTPKYKTTSNNKNSISELKMVEIGGIEQALLIRGTDRDNPILIFLHGGPGYPQISFARKYQNKLEEDFVVVNWDQRGAGKSYSANINENSMTREQFVLDTNEVIDYLCKKLNKNSVYLVGHSWGSELGLFVVDKYPEKIKAYIGIGQVVDGTKGEIIAYDYVYDQAKENNDIKSIEILDKIGVPPYSEAVKDTVAQRKILTRYNGVEKQVNTLKDIIVGCIFSPEYRGIDGIKLALGSKFTADTMWGHNKDLNFINDMPSIKVPVYFCGGRYDYNTPSILVEEYYNKLQAPYKEFIWFEDSAHFPQFDEVDKFTKLMVRIKNTHELK</sequence>
<evidence type="ECO:0000259" key="11">
    <source>
        <dbReference type="Pfam" id="PF00561"/>
    </source>
</evidence>
<reference evidence="12" key="2">
    <citation type="submission" date="2021-04" db="EMBL/GenBank/DDBJ databases">
        <authorList>
            <person name="Dong X."/>
        </authorList>
    </citation>
    <scope>NUCLEOTIDE SEQUENCE</scope>
    <source>
        <strain evidence="12">ZWT</strain>
    </source>
</reference>
<evidence type="ECO:0000313" key="12">
    <source>
        <dbReference type="EMBL" id="MCM1988225.1"/>
    </source>
</evidence>
<dbReference type="EC" id="3.4.11.5" evidence="4"/>
<evidence type="ECO:0000256" key="7">
    <source>
        <dbReference type="ARBA" id="ARBA00022670"/>
    </source>
</evidence>
<dbReference type="PRINTS" id="PR00793">
    <property type="entry name" value="PROAMNOPTASE"/>
</dbReference>
<dbReference type="GO" id="GO:0004177">
    <property type="term" value="F:aminopeptidase activity"/>
    <property type="evidence" value="ECO:0007669"/>
    <property type="project" value="UniProtKB-KW"/>
</dbReference>
<keyword evidence="8 12" id="KW-0378">Hydrolase</keyword>
<dbReference type="AlphaFoldDB" id="A0A9J6NWC5"/>
<keyword evidence="6" id="KW-0963">Cytoplasm</keyword>
<dbReference type="GO" id="GO:0006508">
    <property type="term" value="P:proteolysis"/>
    <property type="evidence" value="ECO:0007669"/>
    <property type="project" value="UniProtKB-KW"/>
</dbReference>
<evidence type="ECO:0000256" key="10">
    <source>
        <dbReference type="SAM" id="Phobius"/>
    </source>
</evidence>
<evidence type="ECO:0000256" key="9">
    <source>
        <dbReference type="ARBA" id="ARBA00029605"/>
    </source>
</evidence>
<reference evidence="12" key="1">
    <citation type="journal article" date="2021" name="mSystems">
        <title>Bacteria and Archaea Synergistically Convert Glycine Betaine to Biogenic Methane in the Formosa Cold Seep of the South China Sea.</title>
        <authorList>
            <person name="Li L."/>
            <person name="Zhang W."/>
            <person name="Zhang S."/>
            <person name="Song L."/>
            <person name="Sun Q."/>
            <person name="Zhang H."/>
            <person name="Xiang H."/>
            <person name="Dong X."/>
        </authorList>
    </citation>
    <scope>NUCLEOTIDE SEQUENCE</scope>
    <source>
        <strain evidence="12">ZWT</strain>
    </source>
</reference>
<feature type="transmembrane region" description="Helical" evidence="10">
    <location>
        <begin position="5"/>
        <end position="23"/>
    </location>
</feature>
<dbReference type="InterPro" id="IPR000073">
    <property type="entry name" value="AB_hydrolase_1"/>
</dbReference>
<dbReference type="GO" id="GO:0005737">
    <property type="term" value="C:cytoplasm"/>
    <property type="evidence" value="ECO:0007669"/>
    <property type="project" value="UniProtKB-SubCell"/>
</dbReference>
<feature type="domain" description="AB hydrolase-1" evidence="11">
    <location>
        <begin position="65"/>
        <end position="187"/>
    </location>
</feature>
<keyword evidence="13" id="KW-1185">Reference proteome</keyword>
<evidence type="ECO:0000256" key="6">
    <source>
        <dbReference type="ARBA" id="ARBA00022490"/>
    </source>
</evidence>
<dbReference type="Gene3D" id="3.40.50.1820">
    <property type="entry name" value="alpha/beta hydrolase"/>
    <property type="match status" value="1"/>
</dbReference>
<keyword evidence="10" id="KW-0812">Transmembrane</keyword>
<dbReference type="InterPro" id="IPR029058">
    <property type="entry name" value="AB_hydrolase_fold"/>
</dbReference>